<organism evidence="3 4">
    <name type="scientific">Paenibacillus monticola</name>
    <dbReference type="NCBI Taxonomy" id="2666075"/>
    <lineage>
        <taxon>Bacteria</taxon>
        <taxon>Bacillati</taxon>
        <taxon>Bacillota</taxon>
        <taxon>Bacilli</taxon>
        <taxon>Bacillales</taxon>
        <taxon>Paenibacillaceae</taxon>
        <taxon>Paenibacillus</taxon>
    </lineage>
</organism>
<dbReference type="AlphaFoldDB" id="A0A7X2H0S0"/>
<keyword evidence="4" id="KW-1185">Reference proteome</keyword>
<dbReference type="Pfam" id="PF00990">
    <property type="entry name" value="GGDEF"/>
    <property type="match status" value="1"/>
</dbReference>
<name>A0A7X2H0S0_9BACL</name>
<feature type="domain" description="GGDEF" evidence="2">
    <location>
        <begin position="274"/>
        <end position="411"/>
    </location>
</feature>
<feature type="transmembrane region" description="Helical" evidence="1">
    <location>
        <begin position="177"/>
        <end position="199"/>
    </location>
</feature>
<sequence length="417" mass="47667">MLNKLITLPFTLEIEEQRQLQKATFEENIARGKLFAKITIGIEGTLATADIIGSLSKAHASFHFSFYFAMYLFLILLNICVLWGGARYDRRKEHSKHNMRTYETAFFLYAIFFMVWGSVVTLVDQRLYGQLMAFVVNVMSISVIFYFNNRRVLFLYCISTFTLFIGLPFFQHSSEVLIGHYVNLTIFLFFSWVASRILYVTYCSNFYSRILLKQSNQRLEDEIKANLSVHEELELANEELQKISLVDALTEIPNRRAFDQRVQALLSASDSARSVISIIMLDIDFFKLFNDNYGHAEGDDVITKIAQTIHAATRSSLDIAARMGGEEFVFAAFNTNEQEAIQLGESIRCRIQELRLIHEYSTISPYVTVSLGTATGPVSDPEQFAELMKMADEALYSAKANGRNSLFSMNRPKSRPQ</sequence>
<dbReference type="RefSeq" id="WP_154115957.1">
    <property type="nucleotide sequence ID" value="NZ_WJXB01000001.1"/>
</dbReference>
<dbReference type="GO" id="GO:0043709">
    <property type="term" value="P:cell adhesion involved in single-species biofilm formation"/>
    <property type="evidence" value="ECO:0007669"/>
    <property type="project" value="TreeGrafter"/>
</dbReference>
<dbReference type="GO" id="GO:1902201">
    <property type="term" value="P:negative regulation of bacterial-type flagellum-dependent cell motility"/>
    <property type="evidence" value="ECO:0007669"/>
    <property type="project" value="TreeGrafter"/>
</dbReference>
<keyword evidence="1" id="KW-0812">Transmembrane</keyword>
<dbReference type="SMART" id="SM00267">
    <property type="entry name" value="GGDEF"/>
    <property type="match status" value="1"/>
</dbReference>
<dbReference type="PANTHER" id="PTHR45138:SF9">
    <property type="entry name" value="DIGUANYLATE CYCLASE DGCM-RELATED"/>
    <property type="match status" value="1"/>
</dbReference>
<gene>
    <name evidence="3" type="ORF">GJB61_00105</name>
</gene>
<dbReference type="InterPro" id="IPR050469">
    <property type="entry name" value="Diguanylate_Cyclase"/>
</dbReference>
<dbReference type="GO" id="GO:0052621">
    <property type="term" value="F:diguanylate cyclase activity"/>
    <property type="evidence" value="ECO:0007669"/>
    <property type="project" value="TreeGrafter"/>
</dbReference>
<proteinExistence type="predicted"/>
<dbReference type="NCBIfam" id="TIGR00254">
    <property type="entry name" value="GGDEF"/>
    <property type="match status" value="1"/>
</dbReference>
<dbReference type="FunFam" id="3.30.70.270:FF:000001">
    <property type="entry name" value="Diguanylate cyclase domain protein"/>
    <property type="match status" value="1"/>
</dbReference>
<accession>A0A7X2H0S0</accession>
<dbReference type="InterPro" id="IPR029787">
    <property type="entry name" value="Nucleotide_cyclase"/>
</dbReference>
<feature type="transmembrane region" description="Helical" evidence="1">
    <location>
        <begin position="153"/>
        <end position="171"/>
    </location>
</feature>
<dbReference type="InterPro" id="IPR000160">
    <property type="entry name" value="GGDEF_dom"/>
</dbReference>
<dbReference type="Gene3D" id="3.30.70.270">
    <property type="match status" value="1"/>
</dbReference>
<reference evidence="3 4" key="1">
    <citation type="submission" date="2019-11" db="EMBL/GenBank/DDBJ databases">
        <title>Paenibacillus monticola sp. nov., a novel PGPR strain isolated from mountain sample in China.</title>
        <authorList>
            <person name="Zhao Q."/>
            <person name="Li H.-P."/>
            <person name="Zhang J.-L."/>
        </authorList>
    </citation>
    <scope>NUCLEOTIDE SEQUENCE [LARGE SCALE GENOMIC DNA]</scope>
    <source>
        <strain evidence="3 4">LC-T2</strain>
    </source>
</reference>
<evidence type="ECO:0000313" key="4">
    <source>
        <dbReference type="Proteomes" id="UP000463051"/>
    </source>
</evidence>
<dbReference type="SUPFAM" id="SSF55073">
    <property type="entry name" value="Nucleotide cyclase"/>
    <property type="match status" value="1"/>
</dbReference>
<dbReference type="PROSITE" id="PS50887">
    <property type="entry name" value="GGDEF"/>
    <property type="match status" value="1"/>
</dbReference>
<dbReference type="EMBL" id="WJXB01000001">
    <property type="protein sequence ID" value="MRN51410.1"/>
    <property type="molecule type" value="Genomic_DNA"/>
</dbReference>
<comment type="caution">
    <text evidence="3">The sequence shown here is derived from an EMBL/GenBank/DDBJ whole genome shotgun (WGS) entry which is preliminary data.</text>
</comment>
<dbReference type="Proteomes" id="UP000463051">
    <property type="component" value="Unassembled WGS sequence"/>
</dbReference>
<feature type="transmembrane region" description="Helical" evidence="1">
    <location>
        <begin position="106"/>
        <end position="123"/>
    </location>
</feature>
<keyword evidence="1" id="KW-0472">Membrane</keyword>
<dbReference type="InterPro" id="IPR043128">
    <property type="entry name" value="Rev_trsase/Diguanyl_cyclase"/>
</dbReference>
<dbReference type="CDD" id="cd01949">
    <property type="entry name" value="GGDEF"/>
    <property type="match status" value="1"/>
</dbReference>
<protein>
    <submittedName>
        <fullName evidence="3">Diguanylate cyclase</fullName>
    </submittedName>
</protein>
<feature type="transmembrane region" description="Helical" evidence="1">
    <location>
        <begin position="64"/>
        <end position="85"/>
    </location>
</feature>
<evidence type="ECO:0000313" key="3">
    <source>
        <dbReference type="EMBL" id="MRN51410.1"/>
    </source>
</evidence>
<keyword evidence="1" id="KW-1133">Transmembrane helix</keyword>
<dbReference type="GO" id="GO:0005886">
    <property type="term" value="C:plasma membrane"/>
    <property type="evidence" value="ECO:0007669"/>
    <property type="project" value="TreeGrafter"/>
</dbReference>
<evidence type="ECO:0000256" key="1">
    <source>
        <dbReference type="SAM" id="Phobius"/>
    </source>
</evidence>
<dbReference type="PANTHER" id="PTHR45138">
    <property type="entry name" value="REGULATORY COMPONENTS OF SENSORY TRANSDUCTION SYSTEM"/>
    <property type="match status" value="1"/>
</dbReference>
<feature type="transmembrane region" description="Helical" evidence="1">
    <location>
        <begin position="129"/>
        <end position="146"/>
    </location>
</feature>
<evidence type="ECO:0000259" key="2">
    <source>
        <dbReference type="PROSITE" id="PS50887"/>
    </source>
</evidence>